<keyword evidence="1" id="KW-0812">Transmembrane</keyword>
<accession>Q1Q1B8</accession>
<sequence>MPANILFERPFSDYYANIGIYICYVIRGRFFCFLWGCWYIFRICRIPYKCKSCNLL</sequence>
<proteinExistence type="predicted"/>
<evidence type="ECO:0000313" key="3">
    <source>
        <dbReference type="EMBL" id="QII10832.1"/>
    </source>
</evidence>
<evidence type="ECO:0000256" key="1">
    <source>
        <dbReference type="SAM" id="Phobius"/>
    </source>
</evidence>
<dbReference type="Proteomes" id="UP000501926">
    <property type="component" value="Chromosome"/>
</dbReference>
<reference evidence="3 4" key="3">
    <citation type="submission" date="2020-02" db="EMBL/GenBank/DDBJ databases">
        <title>Newly sequenced genome of strain CSTR1 showed variability in Candidatus Kuenenia stuttgartiensis genomes.</title>
        <authorList>
            <person name="Ding C."/>
            <person name="Adrian L."/>
        </authorList>
    </citation>
    <scope>NUCLEOTIDE SEQUENCE [LARGE SCALE GENOMIC DNA]</scope>
    <source>
        <strain evidence="3 4">CSTR1</strain>
    </source>
</reference>
<keyword evidence="1" id="KW-1133">Transmembrane helix</keyword>
<protein>
    <submittedName>
        <fullName evidence="2">Uncharacterized protein</fullName>
    </submittedName>
</protein>
<feature type="transmembrane region" description="Helical" evidence="1">
    <location>
        <begin position="18"/>
        <end position="41"/>
    </location>
</feature>
<dbReference type="EMBL" id="CP049055">
    <property type="protein sequence ID" value="QII10832.1"/>
    <property type="molecule type" value="Genomic_DNA"/>
</dbReference>
<dbReference type="EMBL" id="CT573071">
    <property type="protein sequence ID" value="CAJ73804.1"/>
    <property type="molecule type" value="Genomic_DNA"/>
</dbReference>
<gene>
    <name evidence="3" type="ORF">KsCSTR_14530</name>
    <name evidence="2" type="ORF">kuste3049</name>
</gene>
<name>Q1Q1B8_KUEST</name>
<keyword evidence="1" id="KW-0472">Membrane</keyword>
<evidence type="ECO:0000313" key="4">
    <source>
        <dbReference type="Proteomes" id="UP000501926"/>
    </source>
</evidence>
<reference evidence="2" key="2">
    <citation type="submission" date="2006-01" db="EMBL/GenBank/DDBJ databases">
        <authorList>
            <person name="Genoscope"/>
        </authorList>
    </citation>
    <scope>NUCLEOTIDE SEQUENCE</scope>
</reference>
<reference evidence="2" key="1">
    <citation type="journal article" date="2006" name="Nature">
        <title>Deciphering the evolution and metabolism of an anammox bacterium from a community genome.</title>
        <authorList>
            <person name="Strous M."/>
            <person name="Pelletier E."/>
            <person name="Mangenot S."/>
            <person name="Rattei T."/>
            <person name="Lehner A."/>
            <person name="Taylor M.W."/>
            <person name="Horn M."/>
            <person name="Daims H."/>
            <person name="Bartol-Mavel D."/>
            <person name="Wincker P."/>
            <person name="Barbe V."/>
            <person name="Fonknechten N."/>
            <person name="Vallenet D."/>
            <person name="Segurens B."/>
            <person name="Schenowitz-Truong C."/>
            <person name="Medigue C."/>
            <person name="Collingro A."/>
            <person name="Snel B."/>
            <person name="Dutilh B.E."/>
            <person name="OpDenCamp H.J.M."/>
            <person name="vanDerDrift C."/>
            <person name="Cirpus I."/>
            <person name="vanDePas-Schoonen K.T."/>
            <person name="Harhangi H.R."/>
            <person name="vanNiftrik L."/>
            <person name="Schmid M."/>
            <person name="Keltjens J."/>
            <person name="vanDeVossenberg J."/>
            <person name="Kartal B."/>
            <person name="Meier H."/>
            <person name="Frishman D."/>
            <person name="Huynen M.A."/>
            <person name="Mewes H."/>
            <person name="Weissenbach J."/>
            <person name="Jetten M.S.M."/>
            <person name="Wagner M."/>
            <person name="LePaslier D."/>
        </authorList>
    </citation>
    <scope>NUCLEOTIDE SEQUENCE</scope>
</reference>
<dbReference type="AlphaFoldDB" id="Q1Q1B8"/>
<organism evidence="2">
    <name type="scientific">Kuenenia stuttgartiensis</name>
    <dbReference type="NCBI Taxonomy" id="174633"/>
    <lineage>
        <taxon>Bacteria</taxon>
        <taxon>Pseudomonadati</taxon>
        <taxon>Planctomycetota</taxon>
        <taxon>Candidatus Brocadiia</taxon>
        <taxon>Candidatus Brocadiales</taxon>
        <taxon>Candidatus Brocadiaceae</taxon>
        <taxon>Candidatus Kuenenia</taxon>
    </lineage>
</organism>
<evidence type="ECO:0000313" key="2">
    <source>
        <dbReference type="EMBL" id="CAJ73804.1"/>
    </source>
</evidence>